<dbReference type="SUPFAM" id="SSF102405">
    <property type="entry name" value="MCP/YpsA-like"/>
    <property type="match status" value="1"/>
</dbReference>
<reference evidence="2 3" key="1">
    <citation type="submission" date="2020-10" db="EMBL/GenBank/DDBJ databases">
        <title>Bacillus sp. HD4P25, an endophyte from a halophyte.</title>
        <authorList>
            <person name="Sun J.-Q."/>
        </authorList>
    </citation>
    <scope>NUCLEOTIDE SEQUENCE [LARGE SCALE GENOMIC DNA]</scope>
    <source>
        <strain evidence="2 3">YIM 93174</strain>
    </source>
</reference>
<evidence type="ECO:0000313" key="3">
    <source>
        <dbReference type="Proteomes" id="UP001516662"/>
    </source>
</evidence>
<dbReference type="NCBIfam" id="NF010181">
    <property type="entry name" value="PRK13660.1"/>
    <property type="match status" value="1"/>
</dbReference>
<evidence type="ECO:0000313" key="2">
    <source>
        <dbReference type="EMBL" id="MBE4910217.1"/>
    </source>
</evidence>
<name>A0ABR9QNZ3_9BACI</name>
<dbReference type="EMBL" id="JADCLJ010000024">
    <property type="protein sequence ID" value="MBE4910217.1"/>
    <property type="molecule type" value="Genomic_DNA"/>
</dbReference>
<dbReference type="RefSeq" id="WP_193539748.1">
    <property type="nucleotide sequence ID" value="NZ_JADCLJ010000024.1"/>
</dbReference>
<keyword evidence="3" id="KW-1185">Reference proteome</keyword>
<evidence type="ECO:0000256" key="1">
    <source>
        <dbReference type="HAMAP-Rule" id="MF_01575"/>
    </source>
</evidence>
<gene>
    <name evidence="2" type="ORF">IMZ08_19450</name>
</gene>
<comment type="similarity">
    <text evidence="1">Belongs to the UPF0398 family.</text>
</comment>
<comment type="caution">
    <text evidence="2">The sequence shown here is derived from an EMBL/GenBank/DDBJ whole genome shotgun (WGS) entry which is preliminary data.</text>
</comment>
<proteinExistence type="inferred from homology"/>
<dbReference type="Pfam" id="PF06908">
    <property type="entry name" value="YpsA"/>
    <property type="match status" value="1"/>
</dbReference>
<dbReference type="Gene3D" id="3.40.50.450">
    <property type="match status" value="1"/>
</dbReference>
<dbReference type="PANTHER" id="PTHR38440:SF1">
    <property type="entry name" value="UPF0398 PROTEIN SPR0331"/>
    <property type="match status" value="1"/>
</dbReference>
<dbReference type="PANTHER" id="PTHR38440">
    <property type="entry name" value="UPF0398 PROTEIN YPSA"/>
    <property type="match status" value="1"/>
</dbReference>
<dbReference type="Proteomes" id="UP001516662">
    <property type="component" value="Unassembled WGS sequence"/>
</dbReference>
<accession>A0ABR9QNZ3</accession>
<dbReference type="PIRSF" id="PIRSF021290">
    <property type="entry name" value="DUF1273"/>
    <property type="match status" value="1"/>
</dbReference>
<protein>
    <recommendedName>
        <fullName evidence="1">UPF0398 protein IMZ08_19450</fullName>
    </recommendedName>
</protein>
<dbReference type="InterPro" id="IPR010697">
    <property type="entry name" value="YspA"/>
</dbReference>
<dbReference type="HAMAP" id="MF_01575">
    <property type="entry name" value="UPF0398"/>
    <property type="match status" value="1"/>
</dbReference>
<organism evidence="2 3">
    <name type="scientific">Litchfieldia luteola</name>
    <dbReference type="NCBI Taxonomy" id="682179"/>
    <lineage>
        <taxon>Bacteria</taxon>
        <taxon>Bacillati</taxon>
        <taxon>Bacillota</taxon>
        <taxon>Bacilli</taxon>
        <taxon>Bacillales</taxon>
        <taxon>Bacillaceae</taxon>
        <taxon>Litchfieldia</taxon>
    </lineage>
</organism>
<sequence>MRIVAVSGYKPHELGIFKNEQPEVEYIKKALRKQLEQLAQNGLEWVIISGQLGTELWAAEITYELQMEYEQLKVGVFTPFLDQEENWKEDKKEYYEYILSQADYVNSITNKKYENPNQFRLKNHFFVDKSDALLLLYDDEKPGNPQYILEEAKKKSEKMPYEIIMINSYDLQMIVEEELLKRDDFWT</sequence>